<proteinExistence type="predicted"/>
<evidence type="ECO:0000313" key="2">
    <source>
        <dbReference type="Proteomes" id="UP000299102"/>
    </source>
</evidence>
<gene>
    <name evidence="1" type="ORF">EVAR_103731_1</name>
</gene>
<dbReference type="Proteomes" id="UP000299102">
    <property type="component" value="Unassembled WGS sequence"/>
</dbReference>
<reference evidence="1 2" key="1">
    <citation type="journal article" date="2019" name="Commun. Biol.">
        <title>The bagworm genome reveals a unique fibroin gene that provides high tensile strength.</title>
        <authorList>
            <person name="Kono N."/>
            <person name="Nakamura H."/>
            <person name="Ohtoshi R."/>
            <person name="Tomita M."/>
            <person name="Numata K."/>
            <person name="Arakawa K."/>
        </authorList>
    </citation>
    <scope>NUCLEOTIDE SEQUENCE [LARGE SCALE GENOMIC DNA]</scope>
</reference>
<sequence length="94" mass="10416">MRPSCLKHENGSARPVRHHNLTEYIGEVIACTVAFRSASESAAHLRFHNICYSFPKGRQRTPPGLRVSMGSGDLTYYLGGGSRASLLNAIKWKK</sequence>
<dbReference type="AlphaFoldDB" id="A0A4C1ZK51"/>
<protein>
    <submittedName>
        <fullName evidence="1">Uncharacterized protein</fullName>
    </submittedName>
</protein>
<comment type="caution">
    <text evidence="1">The sequence shown here is derived from an EMBL/GenBank/DDBJ whole genome shotgun (WGS) entry which is preliminary data.</text>
</comment>
<evidence type="ECO:0000313" key="1">
    <source>
        <dbReference type="EMBL" id="GBP86915.1"/>
    </source>
</evidence>
<accession>A0A4C1ZK51</accession>
<organism evidence="1 2">
    <name type="scientific">Eumeta variegata</name>
    <name type="common">Bagworm moth</name>
    <name type="synonym">Eumeta japonica</name>
    <dbReference type="NCBI Taxonomy" id="151549"/>
    <lineage>
        <taxon>Eukaryota</taxon>
        <taxon>Metazoa</taxon>
        <taxon>Ecdysozoa</taxon>
        <taxon>Arthropoda</taxon>
        <taxon>Hexapoda</taxon>
        <taxon>Insecta</taxon>
        <taxon>Pterygota</taxon>
        <taxon>Neoptera</taxon>
        <taxon>Endopterygota</taxon>
        <taxon>Lepidoptera</taxon>
        <taxon>Glossata</taxon>
        <taxon>Ditrysia</taxon>
        <taxon>Tineoidea</taxon>
        <taxon>Psychidae</taxon>
        <taxon>Oiketicinae</taxon>
        <taxon>Eumeta</taxon>
    </lineage>
</organism>
<name>A0A4C1ZK51_EUMVA</name>
<keyword evidence="2" id="KW-1185">Reference proteome</keyword>
<dbReference type="EMBL" id="BGZK01001824">
    <property type="protein sequence ID" value="GBP86915.1"/>
    <property type="molecule type" value="Genomic_DNA"/>
</dbReference>